<reference evidence="1 2" key="1">
    <citation type="submission" date="2020-12" db="EMBL/GenBank/DDBJ databases">
        <title>FDA dAtabase for Regulatory Grade micrObial Sequences (FDA-ARGOS): Supporting development and validation of Infectious Disease Dx tests.</title>
        <authorList>
            <person name="Minogue T."/>
            <person name="Wolcott M."/>
            <person name="Wasieloski L."/>
            <person name="Aguilar W."/>
            <person name="Moore D."/>
            <person name="Jaissle J."/>
            <person name="Tallon L."/>
            <person name="Sadzewicz L."/>
            <person name="Zhao X."/>
            <person name="Boylan J."/>
            <person name="Ott S."/>
            <person name="Bowen H."/>
            <person name="Vavikolanu K."/>
            <person name="Mehta A."/>
            <person name="Aluvathingal J."/>
            <person name="Nadendla S."/>
            <person name="Yan Y."/>
            <person name="Sichtig H."/>
        </authorList>
    </citation>
    <scope>NUCLEOTIDE SEQUENCE [LARGE SCALE GENOMIC DNA]</scope>
    <source>
        <strain evidence="1 2">FDAARGOS_949</strain>
    </source>
</reference>
<gene>
    <name evidence="1" type="ORF">I6H06_13005</name>
</gene>
<dbReference type="Proteomes" id="UP000594892">
    <property type="component" value="Chromosome 2"/>
</dbReference>
<sequence length="104" mass="11083">MIKNSKQSWEAGSTVKVGFLSLTVKAVVPTPGDHAPDAYILVNAAGTQLYKFVPHNGVEKVTPLEARELLDAAHVAAEREAARAIARSKQTVADMAAINKLVFA</sequence>
<dbReference type="GeneID" id="45698331"/>
<evidence type="ECO:0000313" key="2">
    <source>
        <dbReference type="Proteomes" id="UP000594892"/>
    </source>
</evidence>
<protein>
    <submittedName>
        <fullName evidence="1">Uncharacterized protein</fullName>
    </submittedName>
</protein>
<name>A0AAP9Y2A2_BURGL</name>
<accession>A0AAP9Y2A2</accession>
<dbReference type="AlphaFoldDB" id="A0AAP9Y2A2"/>
<evidence type="ECO:0000313" key="1">
    <source>
        <dbReference type="EMBL" id="QPQ93196.1"/>
    </source>
</evidence>
<dbReference type="EMBL" id="CP065601">
    <property type="protein sequence ID" value="QPQ93196.1"/>
    <property type="molecule type" value="Genomic_DNA"/>
</dbReference>
<proteinExistence type="predicted"/>
<dbReference type="RefSeq" id="WP_017432506.1">
    <property type="nucleotide sequence ID" value="NZ_CP021074.1"/>
</dbReference>
<organism evidence="1 2">
    <name type="scientific">Burkholderia glumae</name>
    <name type="common">Pseudomonas glumae</name>
    <dbReference type="NCBI Taxonomy" id="337"/>
    <lineage>
        <taxon>Bacteria</taxon>
        <taxon>Pseudomonadati</taxon>
        <taxon>Pseudomonadota</taxon>
        <taxon>Betaproteobacteria</taxon>
        <taxon>Burkholderiales</taxon>
        <taxon>Burkholderiaceae</taxon>
        <taxon>Burkholderia</taxon>
    </lineage>
</organism>